<protein>
    <submittedName>
        <fullName evidence="2">Uncharacterized protein</fullName>
    </submittedName>
</protein>
<feature type="transmembrane region" description="Helical" evidence="1">
    <location>
        <begin position="214"/>
        <end position="233"/>
    </location>
</feature>
<dbReference type="AlphaFoldDB" id="A0A0M2PXC5"/>
<reference evidence="2" key="1">
    <citation type="submission" date="2012-04" db="EMBL/GenBank/DDBJ databases">
        <authorList>
            <person name="Borisov I.G."/>
            <person name="Ivanikova N.V."/>
            <person name="Pinevich A.V."/>
        </authorList>
    </citation>
    <scope>NUCLEOTIDE SEQUENCE</scope>
    <source>
        <strain evidence="2">CALU 1027</strain>
    </source>
</reference>
<keyword evidence="1" id="KW-0472">Membrane</keyword>
<organism evidence="2 3">
    <name type="scientific">Prochlorothrix hollandica PCC 9006 = CALU 1027</name>
    <dbReference type="NCBI Taxonomy" id="317619"/>
    <lineage>
        <taxon>Bacteria</taxon>
        <taxon>Bacillati</taxon>
        <taxon>Cyanobacteriota</taxon>
        <taxon>Cyanophyceae</taxon>
        <taxon>Prochlorotrichales</taxon>
        <taxon>Prochlorotrichaceae</taxon>
        <taxon>Prochlorothrix</taxon>
    </lineage>
</organism>
<feature type="transmembrane region" description="Helical" evidence="1">
    <location>
        <begin position="125"/>
        <end position="146"/>
    </location>
</feature>
<feature type="transmembrane region" description="Helical" evidence="1">
    <location>
        <begin position="12"/>
        <end position="44"/>
    </location>
</feature>
<feature type="transmembrane region" description="Helical" evidence="1">
    <location>
        <begin position="158"/>
        <end position="177"/>
    </location>
</feature>
<dbReference type="Proteomes" id="UP000034681">
    <property type="component" value="Unassembled WGS sequence"/>
</dbReference>
<keyword evidence="1" id="KW-1133">Transmembrane helix</keyword>
<feature type="transmembrane region" description="Helical" evidence="1">
    <location>
        <begin position="183"/>
        <end position="202"/>
    </location>
</feature>
<sequence length="391" mass="45446">MFLTALPQKRYQYLLAGVFFALSFLARQSIFPLAPIYLYFLLIYIASEEDKRKLHIINIGMFHVGMVGIVGTFLLYIFRESAFEDWINQSFVIKEFYKGFLTPKVLLNFLRSITLPFTSDGRLSLYSLVFFNALVIFSRIGFLVGSKKIKEFKEQVRDLDNALFLFSSVTLFGYLQSLHIYEIFRLQSSSSLGFGLLIFSLCKLSKRFEQWQRIALVVPFVSLFLYLFQTLLFHQTSSVYNPWNSALLVTHELKQPENIEMLRNKMYDEKTRIYYQTLAKTISSYDCKLEYLVNFTKNSYVPLLSKSFERVQRSPFYDGSLSNIVFKDEQDKISQLFIQGKAILITPEITGIPENYKVILEVEAPAMPFFPPQIIYIAAPKAVSSALRNLW</sequence>
<evidence type="ECO:0000256" key="1">
    <source>
        <dbReference type="SAM" id="Phobius"/>
    </source>
</evidence>
<dbReference type="STRING" id="317619.GCA_000332315_00282"/>
<gene>
    <name evidence="2" type="ORF">PROH_07720</name>
</gene>
<keyword evidence="1" id="KW-0812">Transmembrane</keyword>
<keyword evidence="3" id="KW-1185">Reference proteome</keyword>
<evidence type="ECO:0000313" key="3">
    <source>
        <dbReference type="Proteomes" id="UP000034681"/>
    </source>
</evidence>
<name>A0A0M2PXC5_PROHO</name>
<feature type="transmembrane region" description="Helical" evidence="1">
    <location>
        <begin position="56"/>
        <end position="78"/>
    </location>
</feature>
<comment type="caution">
    <text evidence="2">The sequence shown here is derived from an EMBL/GenBank/DDBJ whole genome shotgun (WGS) entry which is preliminary data.</text>
</comment>
<accession>A0A0M2PXC5</accession>
<dbReference type="EMBL" id="AJTX02000004">
    <property type="protein sequence ID" value="KKI99752.1"/>
    <property type="molecule type" value="Genomic_DNA"/>
</dbReference>
<proteinExistence type="predicted"/>
<evidence type="ECO:0000313" key="2">
    <source>
        <dbReference type="EMBL" id="KKI99752.1"/>
    </source>
</evidence>